<dbReference type="Gene3D" id="3.30.450.20">
    <property type="entry name" value="PAS domain"/>
    <property type="match status" value="1"/>
</dbReference>
<sequence>MRLNIQERQTHFFLRIFLFNVIIVILVTCIPVVIYYQYFTKAFNEQLENLNLKTVMQFRNAIDEKFLRDSMRMVPSNFVDNTSDETLIKPMTDSIRNDSKAILSVINQLQILTSNLPYVHSIDVYYKNNNVLFYNNRFCFLSENACTIGSRQLWLDRFKNSEEQVSWLPPRPLEGEGSEPVITFVRSIPYFATPDKRKAIIAININEGLLMKSLQALRKPSDGLMLIIDSDGNVIAHNQLNYQVKELGEDRESWISKVLAGPSEGMFNQKIADNSTMVSYTKSEFNNWYYISLVNKDSFYKKSNDLKNWLISFVLMFLLVSILIAYILTKRAHKPIRNVIGHYYTQIADLNYKVEINKPVIRHNYIMSLLHDELSTHMEPLRNEFVHAEKQWNRFFCFVIEIPKNVPFENEQAASYHLIGLLESCKTEAYQVWAIKDYGRQIQGVLFMNESAQLSNVIEEMVEQIELIYKIGYVLSIGGMYAIGERTISASYQEAVEALKYVYLYPYHPVLTYSELTIASRQGEGGSVTILDELEVCIRICDEKKARQLVEKIKDDMMNGLYTVEYCKNLYADVITTVRKVVDSMGFSSNQLFGYDIREKFKELENVEGVTSWTMDLIKKAITSIEDRKMSFDSNIEVKIKTFIHEHLFDDISLERVADEMNISANYLGKLFKKNTGINFTEYLTDCRLIEAEKLLKEKKLSVNEIASKLGYSSTNHFIRIFKEKYGETPKKYQLLFK</sequence>
<dbReference type="Gene3D" id="1.10.10.60">
    <property type="entry name" value="Homeodomain-like"/>
    <property type="match status" value="2"/>
</dbReference>
<accession>A0AA96RJJ3</accession>
<dbReference type="PROSITE" id="PS00041">
    <property type="entry name" value="HTH_ARAC_FAMILY_1"/>
    <property type="match status" value="1"/>
</dbReference>
<gene>
    <name evidence="6" type="ORF">MJB10_04700</name>
</gene>
<keyword evidence="1" id="KW-0805">Transcription regulation</keyword>
<proteinExistence type="predicted"/>
<dbReference type="Proteomes" id="UP001304650">
    <property type="component" value="Chromosome"/>
</dbReference>
<keyword evidence="4" id="KW-0472">Membrane</keyword>
<keyword evidence="7" id="KW-1185">Reference proteome</keyword>
<dbReference type="InterPro" id="IPR018062">
    <property type="entry name" value="HTH_AraC-typ_CS"/>
</dbReference>
<keyword evidence="4" id="KW-0812">Transmembrane</keyword>
<evidence type="ECO:0000256" key="1">
    <source>
        <dbReference type="ARBA" id="ARBA00023015"/>
    </source>
</evidence>
<feature type="transmembrane region" description="Helical" evidence="4">
    <location>
        <begin position="12"/>
        <end position="36"/>
    </location>
</feature>
<dbReference type="PROSITE" id="PS01124">
    <property type="entry name" value="HTH_ARAC_FAMILY_2"/>
    <property type="match status" value="1"/>
</dbReference>
<dbReference type="SMART" id="SM00342">
    <property type="entry name" value="HTH_ARAC"/>
    <property type="match status" value="1"/>
</dbReference>
<name>A0AA96RJJ3_9BACL</name>
<dbReference type="PRINTS" id="PR00032">
    <property type="entry name" value="HTHARAC"/>
</dbReference>
<organism evidence="6 7">
    <name type="scientific">Paenibacillus roseopurpureus</name>
    <dbReference type="NCBI Taxonomy" id="2918901"/>
    <lineage>
        <taxon>Bacteria</taxon>
        <taxon>Bacillati</taxon>
        <taxon>Bacillota</taxon>
        <taxon>Bacilli</taxon>
        <taxon>Bacillales</taxon>
        <taxon>Paenibacillaceae</taxon>
        <taxon>Paenibacillus</taxon>
    </lineage>
</organism>
<keyword evidence="4" id="KW-1133">Transmembrane helix</keyword>
<feature type="transmembrane region" description="Helical" evidence="4">
    <location>
        <begin position="309"/>
        <end position="328"/>
    </location>
</feature>
<evidence type="ECO:0000256" key="2">
    <source>
        <dbReference type="ARBA" id="ARBA00023125"/>
    </source>
</evidence>
<dbReference type="InterPro" id="IPR009057">
    <property type="entry name" value="Homeodomain-like_sf"/>
</dbReference>
<evidence type="ECO:0000256" key="3">
    <source>
        <dbReference type="ARBA" id="ARBA00023163"/>
    </source>
</evidence>
<dbReference type="Pfam" id="PF12833">
    <property type="entry name" value="HTH_18"/>
    <property type="match status" value="1"/>
</dbReference>
<evidence type="ECO:0000313" key="7">
    <source>
        <dbReference type="Proteomes" id="UP001304650"/>
    </source>
</evidence>
<dbReference type="KEGG" id="proo:MJB10_04700"/>
<dbReference type="SUPFAM" id="SSF46689">
    <property type="entry name" value="Homeodomain-like"/>
    <property type="match status" value="2"/>
</dbReference>
<dbReference type="EMBL" id="CP130319">
    <property type="protein sequence ID" value="WNR45438.1"/>
    <property type="molecule type" value="Genomic_DNA"/>
</dbReference>
<dbReference type="GO" id="GO:0043565">
    <property type="term" value="F:sequence-specific DNA binding"/>
    <property type="evidence" value="ECO:0007669"/>
    <property type="project" value="InterPro"/>
</dbReference>
<evidence type="ECO:0000259" key="5">
    <source>
        <dbReference type="PROSITE" id="PS01124"/>
    </source>
</evidence>
<dbReference type="AlphaFoldDB" id="A0AA96RJJ3"/>
<feature type="domain" description="HTH araC/xylS-type" evidence="5">
    <location>
        <begin position="638"/>
        <end position="736"/>
    </location>
</feature>
<dbReference type="InterPro" id="IPR020449">
    <property type="entry name" value="Tscrpt_reg_AraC-type_HTH"/>
</dbReference>
<protein>
    <submittedName>
        <fullName evidence="6">AraC family transcriptional regulator</fullName>
    </submittedName>
</protein>
<dbReference type="InterPro" id="IPR018060">
    <property type="entry name" value="HTH_AraC"/>
</dbReference>
<evidence type="ECO:0000256" key="4">
    <source>
        <dbReference type="SAM" id="Phobius"/>
    </source>
</evidence>
<keyword evidence="2" id="KW-0238">DNA-binding</keyword>
<keyword evidence="3" id="KW-0804">Transcription</keyword>
<reference evidence="6" key="1">
    <citation type="submission" date="2022-02" db="EMBL/GenBank/DDBJ databases">
        <title>Paenibacillus sp. MBLB1832 Whole Genome Shotgun Sequencing.</title>
        <authorList>
            <person name="Hwang C.Y."/>
            <person name="Cho E.-S."/>
            <person name="Seo M.-J."/>
        </authorList>
    </citation>
    <scope>NUCLEOTIDE SEQUENCE</scope>
    <source>
        <strain evidence="6">MBLB1832</strain>
    </source>
</reference>
<dbReference type="GO" id="GO:0003700">
    <property type="term" value="F:DNA-binding transcription factor activity"/>
    <property type="evidence" value="ECO:0007669"/>
    <property type="project" value="InterPro"/>
</dbReference>
<dbReference type="CDD" id="cd18774">
    <property type="entry name" value="PDC2_HK_sensor"/>
    <property type="match status" value="1"/>
</dbReference>
<evidence type="ECO:0000313" key="6">
    <source>
        <dbReference type="EMBL" id="WNR45438.1"/>
    </source>
</evidence>
<dbReference type="RefSeq" id="WP_314802186.1">
    <property type="nucleotide sequence ID" value="NZ_CP130319.1"/>
</dbReference>
<dbReference type="PANTHER" id="PTHR43280:SF34">
    <property type="entry name" value="ARAC-FAMILY TRANSCRIPTIONAL REGULATOR"/>
    <property type="match status" value="1"/>
</dbReference>
<dbReference type="PANTHER" id="PTHR43280">
    <property type="entry name" value="ARAC-FAMILY TRANSCRIPTIONAL REGULATOR"/>
    <property type="match status" value="1"/>
</dbReference>